<gene>
    <name evidence="9" type="ORF">DACRYDRAFT_88352</name>
</gene>
<evidence type="ECO:0000256" key="5">
    <source>
        <dbReference type="ARBA" id="ARBA00023136"/>
    </source>
</evidence>
<dbReference type="InterPro" id="IPR033118">
    <property type="entry name" value="EXPERA"/>
</dbReference>
<dbReference type="OrthoDB" id="58557at2759"/>
<dbReference type="AlphaFoldDB" id="M5FX29"/>
<protein>
    <submittedName>
        <fullName evidence="9">Emopamil-binding protein</fullName>
    </submittedName>
</protein>
<keyword evidence="3 6" id="KW-0812">Transmembrane</keyword>
<evidence type="ECO:0000259" key="8">
    <source>
        <dbReference type="PROSITE" id="PS51751"/>
    </source>
</evidence>
<proteinExistence type="inferred from homology"/>
<evidence type="ECO:0000256" key="4">
    <source>
        <dbReference type="ARBA" id="ARBA00022989"/>
    </source>
</evidence>
<feature type="transmembrane region" description="Helical" evidence="7">
    <location>
        <begin position="43"/>
        <end position="65"/>
    </location>
</feature>
<accession>M5FX29</accession>
<keyword evidence="10" id="KW-1185">Reference proteome</keyword>
<comment type="subcellular location">
    <subcellularLocation>
        <location evidence="1">Membrane</location>
        <topology evidence="1">Multi-pass membrane protein</topology>
    </subcellularLocation>
</comment>
<keyword evidence="4 6" id="KW-1133">Transmembrane helix</keyword>
<dbReference type="InterPro" id="IPR007905">
    <property type="entry name" value="EBP"/>
</dbReference>
<dbReference type="PANTHER" id="PTHR14207">
    <property type="entry name" value="STEROL ISOMERASE"/>
    <property type="match status" value="1"/>
</dbReference>
<evidence type="ECO:0000313" key="10">
    <source>
        <dbReference type="Proteomes" id="UP000030653"/>
    </source>
</evidence>
<dbReference type="HOGENOM" id="CLU_072128_1_0_1"/>
<reference evidence="9 10" key="1">
    <citation type="journal article" date="2012" name="Science">
        <title>The Paleozoic origin of enzymatic lignin decomposition reconstructed from 31 fungal genomes.</title>
        <authorList>
            <person name="Floudas D."/>
            <person name="Binder M."/>
            <person name="Riley R."/>
            <person name="Barry K."/>
            <person name="Blanchette R.A."/>
            <person name="Henrissat B."/>
            <person name="Martinez A.T."/>
            <person name="Otillar R."/>
            <person name="Spatafora J.W."/>
            <person name="Yadav J.S."/>
            <person name="Aerts A."/>
            <person name="Benoit I."/>
            <person name="Boyd A."/>
            <person name="Carlson A."/>
            <person name="Copeland A."/>
            <person name="Coutinho P.M."/>
            <person name="de Vries R.P."/>
            <person name="Ferreira P."/>
            <person name="Findley K."/>
            <person name="Foster B."/>
            <person name="Gaskell J."/>
            <person name="Glotzer D."/>
            <person name="Gorecki P."/>
            <person name="Heitman J."/>
            <person name="Hesse C."/>
            <person name="Hori C."/>
            <person name="Igarashi K."/>
            <person name="Jurgens J.A."/>
            <person name="Kallen N."/>
            <person name="Kersten P."/>
            <person name="Kohler A."/>
            <person name="Kuees U."/>
            <person name="Kumar T.K.A."/>
            <person name="Kuo A."/>
            <person name="LaButti K."/>
            <person name="Larrondo L.F."/>
            <person name="Lindquist E."/>
            <person name="Ling A."/>
            <person name="Lombard V."/>
            <person name="Lucas S."/>
            <person name="Lundell T."/>
            <person name="Martin R."/>
            <person name="McLaughlin D.J."/>
            <person name="Morgenstern I."/>
            <person name="Morin E."/>
            <person name="Murat C."/>
            <person name="Nagy L.G."/>
            <person name="Nolan M."/>
            <person name="Ohm R.A."/>
            <person name="Patyshakuliyeva A."/>
            <person name="Rokas A."/>
            <person name="Ruiz-Duenas F.J."/>
            <person name="Sabat G."/>
            <person name="Salamov A."/>
            <person name="Samejima M."/>
            <person name="Schmutz J."/>
            <person name="Slot J.C."/>
            <person name="St John F."/>
            <person name="Stenlid J."/>
            <person name="Sun H."/>
            <person name="Sun S."/>
            <person name="Syed K."/>
            <person name="Tsang A."/>
            <person name="Wiebenga A."/>
            <person name="Young D."/>
            <person name="Pisabarro A."/>
            <person name="Eastwood D.C."/>
            <person name="Martin F."/>
            <person name="Cullen D."/>
            <person name="Grigoriev I.V."/>
            <person name="Hibbett D.S."/>
        </authorList>
    </citation>
    <scope>NUCLEOTIDE SEQUENCE [LARGE SCALE GENOMIC DNA]</scope>
    <source>
        <strain evidence="9 10">DJM-731 SS1</strain>
    </source>
</reference>
<evidence type="ECO:0000313" key="9">
    <source>
        <dbReference type="EMBL" id="EJU02546.1"/>
    </source>
</evidence>
<dbReference type="GO" id="GO:0016020">
    <property type="term" value="C:membrane"/>
    <property type="evidence" value="ECO:0007669"/>
    <property type="project" value="UniProtKB-SubCell"/>
</dbReference>
<comment type="similarity">
    <text evidence="2">Belongs to the EBP family.</text>
</comment>
<dbReference type="STRING" id="1858805.M5FX29"/>
<name>M5FX29_DACPD</name>
<feature type="domain" description="EXPERA" evidence="8">
    <location>
        <begin position="38"/>
        <end position="194"/>
    </location>
</feature>
<feature type="transmembrane region" description="Helical" evidence="7">
    <location>
        <begin position="12"/>
        <end position="31"/>
    </location>
</feature>
<evidence type="ECO:0000256" key="1">
    <source>
        <dbReference type="ARBA" id="ARBA00004141"/>
    </source>
</evidence>
<dbReference type="GO" id="GO:0005783">
    <property type="term" value="C:endoplasmic reticulum"/>
    <property type="evidence" value="ECO:0007669"/>
    <property type="project" value="TreeGrafter"/>
</dbReference>
<feature type="transmembrane region" description="Helical" evidence="7">
    <location>
        <begin position="173"/>
        <end position="195"/>
    </location>
</feature>
<dbReference type="GO" id="GO:0047750">
    <property type="term" value="F:cholestenol delta-isomerase activity"/>
    <property type="evidence" value="ECO:0007669"/>
    <property type="project" value="InterPro"/>
</dbReference>
<dbReference type="Proteomes" id="UP000030653">
    <property type="component" value="Unassembled WGS sequence"/>
</dbReference>
<dbReference type="Pfam" id="PF05241">
    <property type="entry name" value="EBP"/>
    <property type="match status" value="1"/>
</dbReference>
<sequence length="215" mass="24248">MTLELDTVTVSSLSATLLILIIAYVTAIIILPKNTSSIDNLSFIWLIFDALIHSILEGSFLYHSLRFTPSPPWLTLSHGAGSSTAPLALLWQEYARADARWSLSDPCVVSLELLTVFLAGPLAVYIAAQIVRRDPARHYWIIVLCTAELYGGWMTFCPEWLIGSPALNTSNWLLLWVYLVFFNSIWVVIPLLLLWHSYGFVARRLRLADRIGKIE</sequence>
<keyword evidence="5 6" id="KW-0472">Membrane</keyword>
<evidence type="ECO:0000256" key="2">
    <source>
        <dbReference type="ARBA" id="ARBA00008337"/>
    </source>
</evidence>
<feature type="transmembrane region" description="Helical" evidence="7">
    <location>
        <begin position="139"/>
        <end position="161"/>
    </location>
</feature>
<evidence type="ECO:0000256" key="6">
    <source>
        <dbReference type="PROSITE-ProRule" id="PRU01087"/>
    </source>
</evidence>
<feature type="transmembrane region" description="Helical" evidence="7">
    <location>
        <begin position="108"/>
        <end position="127"/>
    </location>
</feature>
<evidence type="ECO:0000256" key="3">
    <source>
        <dbReference type="ARBA" id="ARBA00022692"/>
    </source>
</evidence>
<dbReference type="GO" id="GO:0016125">
    <property type="term" value="P:sterol metabolic process"/>
    <property type="evidence" value="ECO:0007669"/>
    <property type="project" value="InterPro"/>
</dbReference>
<dbReference type="PROSITE" id="PS51751">
    <property type="entry name" value="EXPERA"/>
    <property type="match status" value="1"/>
</dbReference>
<dbReference type="OMA" id="VYLWLYL"/>
<dbReference type="RefSeq" id="XP_040629440.1">
    <property type="nucleotide sequence ID" value="XM_040776845.1"/>
</dbReference>
<dbReference type="PANTHER" id="PTHR14207:SF1">
    <property type="entry name" value="EMOPAMIL-BINDING PROTEIN-LIKE"/>
    <property type="match status" value="1"/>
</dbReference>
<evidence type="ECO:0000256" key="7">
    <source>
        <dbReference type="SAM" id="Phobius"/>
    </source>
</evidence>
<dbReference type="EMBL" id="JH795861">
    <property type="protein sequence ID" value="EJU02546.1"/>
    <property type="molecule type" value="Genomic_DNA"/>
</dbReference>
<organism evidence="9 10">
    <name type="scientific">Dacryopinax primogenitus (strain DJM 731)</name>
    <name type="common">Brown rot fungus</name>
    <dbReference type="NCBI Taxonomy" id="1858805"/>
    <lineage>
        <taxon>Eukaryota</taxon>
        <taxon>Fungi</taxon>
        <taxon>Dikarya</taxon>
        <taxon>Basidiomycota</taxon>
        <taxon>Agaricomycotina</taxon>
        <taxon>Dacrymycetes</taxon>
        <taxon>Dacrymycetales</taxon>
        <taxon>Dacrymycetaceae</taxon>
        <taxon>Dacryopinax</taxon>
    </lineage>
</organism>
<dbReference type="GeneID" id="63691907"/>